<dbReference type="PANTHER" id="PTHR13285">
    <property type="entry name" value="ACYLTRANSFERASE"/>
    <property type="match status" value="1"/>
</dbReference>
<keyword evidence="5 10" id="KW-0812">Transmembrane</keyword>
<accession>A0ABT0U4J7</accession>
<dbReference type="InterPro" id="IPR004299">
    <property type="entry name" value="MBOAT_fam"/>
</dbReference>
<comment type="similarity">
    <text evidence="2 9">Belongs to the membrane-bound acyltransferase family.</text>
</comment>
<dbReference type="InterPro" id="IPR051085">
    <property type="entry name" value="MB_O-acyltransferase"/>
</dbReference>
<evidence type="ECO:0000256" key="1">
    <source>
        <dbReference type="ARBA" id="ARBA00004651"/>
    </source>
</evidence>
<evidence type="ECO:0000313" key="12">
    <source>
        <dbReference type="Proteomes" id="UP001202961"/>
    </source>
</evidence>
<sequence>MNFAQAEFVVFLCVVLVVTWTMGASSRRLRNGFLLAASYYFYAYWDYRFCGLLLISTLVDYYVARRMFSCASPRRRRAWLIVSLAVNLGMLGFFKYFNFFLDTARPLIESLGGHAGNLNVILPVGISFFTFQTLSYTIDVYRGKLRPTSSLLDFALYVAFFPQLVAGPIVRAASLLPQLAVVPPFRYRMMYGGFQQLLRGAVKKVLIADRLAETVDVVFAGVEIYSSVSVWIAVIAYAGQIYYDFSGYSDMAIGIAKMLGYRFPVNFRHPYLATSMSDFWRRWHITLSTWLRDYLYISLGGSRGSTRSTQRNLMITMTLGGLWHGAAVTYVLWGLWHGLALVSERYRRFTSRFPLVIRWSFVMLVVLMGWVLFRSPDWTTATLVYQRLWMPWYLTPTGETVRILWLPPLTLLMIAIMVIEHAAWMTRLRRCMRLPIGAWYSGVVTAIMIWSLLLYAPRGFRPFVYFQF</sequence>
<dbReference type="InterPro" id="IPR028362">
    <property type="entry name" value="AlgI"/>
</dbReference>
<dbReference type="EMBL" id="JAMQBK010000031">
    <property type="protein sequence ID" value="MCM2371363.1"/>
    <property type="molecule type" value="Genomic_DNA"/>
</dbReference>
<comment type="caution">
    <text evidence="11">The sequence shown here is derived from an EMBL/GenBank/DDBJ whole genome shotgun (WGS) entry which is preliminary data.</text>
</comment>
<feature type="transmembrane region" description="Helical" evidence="10">
    <location>
        <begin position="436"/>
        <end position="456"/>
    </location>
</feature>
<evidence type="ECO:0000256" key="3">
    <source>
        <dbReference type="ARBA" id="ARBA00022475"/>
    </source>
</evidence>
<evidence type="ECO:0000256" key="7">
    <source>
        <dbReference type="ARBA" id="ARBA00023136"/>
    </source>
</evidence>
<organism evidence="11 12">
    <name type="scientific">Aporhodopirellula aestuarii</name>
    <dbReference type="NCBI Taxonomy" id="2950107"/>
    <lineage>
        <taxon>Bacteria</taxon>
        <taxon>Pseudomonadati</taxon>
        <taxon>Planctomycetota</taxon>
        <taxon>Planctomycetia</taxon>
        <taxon>Pirellulales</taxon>
        <taxon>Pirellulaceae</taxon>
        <taxon>Aporhodopirellula</taxon>
    </lineage>
</organism>
<name>A0ABT0U4J7_9BACT</name>
<feature type="transmembrane region" description="Helical" evidence="10">
    <location>
        <begin position="322"/>
        <end position="343"/>
    </location>
</feature>
<dbReference type="PANTHER" id="PTHR13285:SF23">
    <property type="entry name" value="TEICHOIC ACID D-ALANYLTRANSFERASE"/>
    <property type="match status" value="1"/>
</dbReference>
<evidence type="ECO:0000256" key="8">
    <source>
        <dbReference type="ARBA" id="ARBA00023315"/>
    </source>
</evidence>
<dbReference type="InterPro" id="IPR024194">
    <property type="entry name" value="Ac/AlaTfrase_AlgI/DltB"/>
</dbReference>
<keyword evidence="7 9" id="KW-0472">Membrane</keyword>
<evidence type="ECO:0000256" key="4">
    <source>
        <dbReference type="ARBA" id="ARBA00022679"/>
    </source>
</evidence>
<keyword evidence="8 9" id="KW-0012">Acyltransferase</keyword>
<gene>
    <name evidence="11" type="ORF">NB063_12190</name>
</gene>
<dbReference type="PIRSF" id="PIRSF500217">
    <property type="entry name" value="AlgI"/>
    <property type="match status" value="1"/>
</dbReference>
<keyword evidence="4 9" id="KW-0808">Transferase</keyword>
<feature type="transmembrane region" description="Helical" evidence="10">
    <location>
        <begin position="39"/>
        <end position="59"/>
    </location>
</feature>
<dbReference type="RefSeq" id="WP_250928998.1">
    <property type="nucleotide sequence ID" value="NZ_JAMQBK010000031.1"/>
</dbReference>
<proteinExistence type="inferred from homology"/>
<evidence type="ECO:0000256" key="6">
    <source>
        <dbReference type="ARBA" id="ARBA00022989"/>
    </source>
</evidence>
<keyword evidence="3 9" id="KW-1003">Cell membrane</keyword>
<evidence type="ECO:0000256" key="9">
    <source>
        <dbReference type="PIRNR" id="PIRNR016636"/>
    </source>
</evidence>
<evidence type="ECO:0000313" key="11">
    <source>
        <dbReference type="EMBL" id="MCM2371363.1"/>
    </source>
</evidence>
<evidence type="ECO:0000256" key="10">
    <source>
        <dbReference type="SAM" id="Phobius"/>
    </source>
</evidence>
<feature type="transmembrane region" description="Helical" evidence="10">
    <location>
        <begin position="355"/>
        <end position="373"/>
    </location>
</feature>
<feature type="transmembrane region" description="Helical" evidence="10">
    <location>
        <begin position="79"/>
        <end position="100"/>
    </location>
</feature>
<evidence type="ECO:0000256" key="2">
    <source>
        <dbReference type="ARBA" id="ARBA00010323"/>
    </source>
</evidence>
<comment type="subcellular location">
    <subcellularLocation>
        <location evidence="1">Cell membrane</location>
        <topology evidence="1">Multi-pass membrane protein</topology>
    </subcellularLocation>
</comment>
<keyword evidence="6 10" id="KW-1133">Transmembrane helix</keyword>
<feature type="transmembrane region" description="Helical" evidence="10">
    <location>
        <begin position="120"/>
        <end position="138"/>
    </location>
</feature>
<dbReference type="PIRSF" id="PIRSF016636">
    <property type="entry name" value="AlgI_DltB"/>
    <property type="match status" value="1"/>
</dbReference>
<reference evidence="11 12" key="1">
    <citation type="journal article" date="2022" name="Syst. Appl. Microbiol.">
        <title>Rhodopirellula aestuarii sp. nov., a novel member of the genus Rhodopirellula isolated from brackish sediments collected in the Tagus River estuary, Portugal.</title>
        <authorList>
            <person name="Vitorino I.R."/>
            <person name="Klimek D."/>
            <person name="Calusinska M."/>
            <person name="Lobo-da-Cunha A."/>
            <person name="Vasconcelos V."/>
            <person name="Lage O.M."/>
        </authorList>
    </citation>
    <scope>NUCLEOTIDE SEQUENCE [LARGE SCALE GENOMIC DNA]</scope>
    <source>
        <strain evidence="11 12">ICT_H3.1</strain>
    </source>
</reference>
<evidence type="ECO:0000256" key="5">
    <source>
        <dbReference type="ARBA" id="ARBA00022692"/>
    </source>
</evidence>
<protein>
    <submittedName>
        <fullName evidence="11">MBOAT family protein</fullName>
    </submittedName>
</protein>
<keyword evidence="12" id="KW-1185">Reference proteome</keyword>
<dbReference type="Pfam" id="PF03062">
    <property type="entry name" value="MBOAT"/>
    <property type="match status" value="1"/>
</dbReference>
<dbReference type="Proteomes" id="UP001202961">
    <property type="component" value="Unassembled WGS sequence"/>
</dbReference>
<feature type="transmembrane region" description="Helical" evidence="10">
    <location>
        <begin position="403"/>
        <end position="424"/>
    </location>
</feature>